<name>A0A1M3T5P4_ASPLC</name>
<accession>A0A1M3T5P4</accession>
<dbReference type="VEuPathDB" id="FungiDB:ASPFODRAFT_51768"/>
<reference evidence="2" key="1">
    <citation type="journal article" date="2017" name="Genome Biol.">
        <title>Comparative genomics reveals high biological diversity and specific adaptations in the industrially and medically important fungal genus Aspergillus.</title>
        <authorList>
            <person name="de Vries R.P."/>
            <person name="Riley R."/>
            <person name="Wiebenga A."/>
            <person name="Aguilar-Osorio G."/>
            <person name="Amillis S."/>
            <person name="Uchima C.A."/>
            <person name="Anderluh G."/>
            <person name="Asadollahi M."/>
            <person name="Askin M."/>
            <person name="Barry K."/>
            <person name="Battaglia E."/>
            <person name="Bayram O."/>
            <person name="Benocci T."/>
            <person name="Braus-Stromeyer S.A."/>
            <person name="Caldana C."/>
            <person name="Canovas D."/>
            <person name="Cerqueira G.C."/>
            <person name="Chen F."/>
            <person name="Chen W."/>
            <person name="Choi C."/>
            <person name="Clum A."/>
            <person name="Dos Santos R.A."/>
            <person name="Damasio A.R."/>
            <person name="Diallinas G."/>
            <person name="Emri T."/>
            <person name="Fekete E."/>
            <person name="Flipphi M."/>
            <person name="Freyberg S."/>
            <person name="Gallo A."/>
            <person name="Gournas C."/>
            <person name="Habgood R."/>
            <person name="Hainaut M."/>
            <person name="Harispe M.L."/>
            <person name="Henrissat B."/>
            <person name="Hilden K.S."/>
            <person name="Hope R."/>
            <person name="Hossain A."/>
            <person name="Karabika E."/>
            <person name="Karaffa L."/>
            <person name="Karanyi Z."/>
            <person name="Krasevec N."/>
            <person name="Kuo A."/>
            <person name="Kusch H."/>
            <person name="LaButti K."/>
            <person name="Lagendijk E.L."/>
            <person name="Lapidus A."/>
            <person name="Levasseur A."/>
            <person name="Lindquist E."/>
            <person name="Lipzen A."/>
            <person name="Logrieco A.F."/>
            <person name="MacCabe A."/>
            <person name="Maekelae M.R."/>
            <person name="Malavazi I."/>
            <person name="Melin P."/>
            <person name="Meyer V."/>
            <person name="Mielnichuk N."/>
            <person name="Miskei M."/>
            <person name="Molnar A.P."/>
            <person name="Mule G."/>
            <person name="Ngan C.Y."/>
            <person name="Orejas M."/>
            <person name="Orosz E."/>
            <person name="Ouedraogo J.P."/>
            <person name="Overkamp K.M."/>
            <person name="Park H.-S."/>
            <person name="Perrone G."/>
            <person name="Piumi F."/>
            <person name="Punt P.J."/>
            <person name="Ram A.F."/>
            <person name="Ramon A."/>
            <person name="Rauscher S."/>
            <person name="Record E."/>
            <person name="Riano-Pachon D.M."/>
            <person name="Robert V."/>
            <person name="Roehrig J."/>
            <person name="Ruller R."/>
            <person name="Salamov A."/>
            <person name="Salih N.S."/>
            <person name="Samson R.A."/>
            <person name="Sandor E."/>
            <person name="Sanguinetti M."/>
            <person name="Schuetze T."/>
            <person name="Sepcic K."/>
            <person name="Shelest E."/>
            <person name="Sherlock G."/>
            <person name="Sophianopoulou V."/>
            <person name="Squina F.M."/>
            <person name="Sun H."/>
            <person name="Susca A."/>
            <person name="Todd R.B."/>
            <person name="Tsang A."/>
            <person name="Unkles S.E."/>
            <person name="van de Wiele N."/>
            <person name="van Rossen-Uffink D."/>
            <person name="Oliveira J.V."/>
            <person name="Vesth T.C."/>
            <person name="Visser J."/>
            <person name="Yu J.-H."/>
            <person name="Zhou M."/>
            <person name="Andersen M.R."/>
            <person name="Archer D.B."/>
            <person name="Baker S.E."/>
            <person name="Benoit I."/>
            <person name="Brakhage A.A."/>
            <person name="Braus G.H."/>
            <person name="Fischer R."/>
            <person name="Frisvad J.C."/>
            <person name="Goldman G.H."/>
            <person name="Houbraken J."/>
            <person name="Oakley B."/>
            <person name="Pocsi I."/>
            <person name="Scazzocchio C."/>
            <person name="Seiboth B."/>
            <person name="vanKuyk P.A."/>
            <person name="Wortman J."/>
            <person name="Dyer P.S."/>
            <person name="Grigoriev I.V."/>
        </authorList>
    </citation>
    <scope>NUCLEOTIDE SEQUENCE [LARGE SCALE GENOMIC DNA]</scope>
    <source>
        <strain evidence="2">CBS 106.47</strain>
    </source>
</reference>
<gene>
    <name evidence="1" type="ORF">ASPFODRAFT_51768</name>
</gene>
<evidence type="ECO:0000313" key="2">
    <source>
        <dbReference type="Proteomes" id="UP000184063"/>
    </source>
</evidence>
<dbReference type="EMBL" id="KV878249">
    <property type="protein sequence ID" value="OJZ82077.1"/>
    <property type="molecule type" value="Genomic_DNA"/>
</dbReference>
<sequence>MLALLKNGLPRGEKPVLKLLPWAPYDTILSPDNPAKMLKHLIHLYYTTHAILYTDKAGDTSDQDKHVVSNLNYKVDQKSFPALCETERTVCHFYTGLD</sequence>
<dbReference type="Proteomes" id="UP000184063">
    <property type="component" value="Unassembled WGS sequence"/>
</dbReference>
<proteinExistence type="predicted"/>
<dbReference type="AlphaFoldDB" id="A0A1M3T5P4"/>
<evidence type="ECO:0000313" key="1">
    <source>
        <dbReference type="EMBL" id="OJZ82077.1"/>
    </source>
</evidence>
<organism evidence="1 2">
    <name type="scientific">Aspergillus luchuensis (strain CBS 106.47)</name>
    <dbReference type="NCBI Taxonomy" id="1137211"/>
    <lineage>
        <taxon>Eukaryota</taxon>
        <taxon>Fungi</taxon>
        <taxon>Dikarya</taxon>
        <taxon>Ascomycota</taxon>
        <taxon>Pezizomycotina</taxon>
        <taxon>Eurotiomycetes</taxon>
        <taxon>Eurotiomycetidae</taxon>
        <taxon>Eurotiales</taxon>
        <taxon>Aspergillaceae</taxon>
        <taxon>Aspergillus</taxon>
        <taxon>Aspergillus subgen. Circumdati</taxon>
    </lineage>
</organism>
<protein>
    <submittedName>
        <fullName evidence="1">Uncharacterized protein</fullName>
    </submittedName>
</protein>